<protein>
    <submittedName>
        <fullName evidence="1">Uncharacterized protein</fullName>
    </submittedName>
</protein>
<evidence type="ECO:0000313" key="2">
    <source>
        <dbReference type="Proteomes" id="UP001156629"/>
    </source>
</evidence>
<accession>A0ABQ5WU69</accession>
<evidence type="ECO:0000313" key="1">
    <source>
        <dbReference type="EMBL" id="GLQ66643.1"/>
    </source>
</evidence>
<keyword evidence="2" id="KW-1185">Reference proteome</keyword>
<sequence>MRLLTLPFVESDELLFENVRQEIAWQEKHRKTGITCDHDHKAFEGWQKPVFVEQNSCRVYDV</sequence>
<gene>
    <name evidence="1" type="ORF">GCM10007870_22270</name>
</gene>
<comment type="caution">
    <text evidence="1">The sequence shown here is derived from an EMBL/GenBank/DDBJ whole genome shotgun (WGS) entry which is preliminary data.</text>
</comment>
<proteinExistence type="predicted"/>
<organism evidence="1 2">
    <name type="scientific">Gluconobacter kondonii</name>
    <dbReference type="NCBI Taxonomy" id="941463"/>
    <lineage>
        <taxon>Bacteria</taxon>
        <taxon>Pseudomonadati</taxon>
        <taxon>Pseudomonadota</taxon>
        <taxon>Alphaproteobacteria</taxon>
        <taxon>Acetobacterales</taxon>
        <taxon>Acetobacteraceae</taxon>
        <taxon>Gluconobacter</taxon>
    </lineage>
</organism>
<dbReference type="EMBL" id="BSNV01000021">
    <property type="protein sequence ID" value="GLQ66643.1"/>
    <property type="molecule type" value="Genomic_DNA"/>
</dbReference>
<name>A0ABQ5WU69_9PROT</name>
<reference evidence="2" key="1">
    <citation type="journal article" date="2019" name="Int. J. Syst. Evol. Microbiol.">
        <title>The Global Catalogue of Microorganisms (GCM) 10K type strain sequencing project: providing services to taxonomists for standard genome sequencing and annotation.</title>
        <authorList>
            <consortium name="The Broad Institute Genomics Platform"/>
            <consortium name="The Broad Institute Genome Sequencing Center for Infectious Disease"/>
            <person name="Wu L."/>
            <person name="Ma J."/>
        </authorList>
    </citation>
    <scope>NUCLEOTIDE SEQUENCE [LARGE SCALE GENOMIC DNA]</scope>
    <source>
        <strain evidence="2">NBRC 3266</strain>
    </source>
</reference>
<dbReference type="Proteomes" id="UP001156629">
    <property type="component" value="Unassembled WGS sequence"/>
</dbReference>